<evidence type="ECO:0000256" key="2">
    <source>
        <dbReference type="ARBA" id="ARBA00022801"/>
    </source>
</evidence>
<dbReference type="GO" id="GO:0046872">
    <property type="term" value="F:metal ion binding"/>
    <property type="evidence" value="ECO:0007669"/>
    <property type="project" value="UniProtKB-KW"/>
</dbReference>
<accession>A0A6L2MVY9</accession>
<evidence type="ECO:0000256" key="3">
    <source>
        <dbReference type="SAM" id="MobiDB-lite"/>
    </source>
</evidence>
<name>A0A6L2MVY9_TANCI</name>
<feature type="region of interest" description="Disordered" evidence="3">
    <location>
        <begin position="1307"/>
        <end position="1346"/>
    </location>
</feature>
<feature type="domain" description="Integrase catalytic" evidence="4">
    <location>
        <begin position="626"/>
        <end position="723"/>
    </location>
</feature>
<sequence length="1549" mass="175003">MEKYLTHTDYPLWEVIMNGDAPGSIASVSGGAEAAIPPKTTIQKIARRNELKAKSTLLLAIPDEHLLKFYEIKDAKTLWEAIKTRFGGNKESKKMQNTILKQQYENFAASRSEGLDKTYDRFKKLISRLEIHVSSNTLSMDDLYNNLKVYEAEIKGQSSSSLNSQNVTFVSSDNTSSTNEAVNAAHNVSVANLEQIDTDDLEEMDLKWQVAMLTMRVKRFIKKIGWNLNLNGKETIGFNKTKSYQVEEGPTDFALMAFLSSGSSSSDTELSSKDKTGLGYDSQLNERDLNNKSDVFESASDISVNESEEENNQANDRHKAGEGFHAVPPPYIVNFMPPRPNLSFTRLADFIFKSAISETITSVHEIETSTSKTSKESIEKPKTVRPSASIIEDWEFDSDDDYKIRPSIEQNKPSKATGQRKVRLVWNNAKRVNHQNFSNNLTHPHPRRNFVPTAVITNSGKVPVNTAKQSSPRASTSTSTARYVNTAATRPTVNGNKSFLTDYQEIDEGFVAFGGSPKGGKISRKGKIRTGKLDYEDVYFVKELKFNLFSVSQMCDKKNSVLFTKTKCLVLSPNFKLPDENQVLLKVPRQNNMFSWVFFLASKDGTTRILKSFITSIENQINHRGKIIRCDNKSEFKNSEMNQFCQMKGIKRELSVARTPQQNGVAERKKRTLIEAARTMLADSLLPTTFWAEAVSSACYVQNRVLVTKPHNKTPCELFIGRSPNLDFMKPFRCPVTILNTLDHLGKFEEKTDEGFLVGYFVNSEAFRVFNSRTRRVEENLHIKFLENKHNVAGRGPERLFDIIGNQTNNDAVLRAYIIRMLVSTQDVDTAEPSINTASTNINTGSLNINIVGSNDPNEPSLEETGIFDVVYDDREVGAEDDTNNLELSKVVSPIPTTRVHKYHPKKGDLNLIAQTMRMLNFSKENDMVSYINKQRRTIHKDYQNCLFACFLSQQEPKKVWTLVDLPNGKRAIGTKWVFRNKKDERGIVVRNKASLVAHGYTQEEGIDYDGVFALVARIEAIKIFLACASFMGFIVYQMDVKSAFLYGTIEEEVYVCQHPIFEDPHFPIKVYKKSLCDEFEQMIHKRFQISSMRELTFFLGLQVKQKDDGIFISQDKYVADILKKFDFTTVKTASTPMEPNKTLIKDVEDEDAFGILKIHHLTWRLFLIVTMLELALTGNPQQEIVNFLAKRLISWQCKKQTIVANSTTEAEYVATANCYGHVLWIQNQMLDYGFNFVNTKIYIDNESTICIVKNPVFYFKTKHIKIRHHFIRDSYEKKLIQVGDEAVYTGEDDRVVRTAITATSLEAEQESGNINKTQPTETLNKPSPQETSSGSGPRHHVTTLGDTDAQTRFETASKQSYDPPLSEVNTSGCGEDNMEHQDHLTDFVPPTPHDSPLSRGYIPGSDEGRPNINELMNICNKLSNRVLSLKQFKTVQDLIIKRLKKKVKRLEKKQRARTPGMKLFKIDTSKKKTLDKENVSKQGRDESGETDVFDYTIAAKKDVNVVELVSTAGGAAGPSTSVTGPSTCTAKDIVGISDLMITKLHMHK</sequence>
<gene>
    <name evidence="5" type="ORF">Tci_050139</name>
</gene>
<organism evidence="5">
    <name type="scientific">Tanacetum cinerariifolium</name>
    <name type="common">Dalmatian daisy</name>
    <name type="synonym">Chrysanthemum cinerariifolium</name>
    <dbReference type="NCBI Taxonomy" id="118510"/>
    <lineage>
        <taxon>Eukaryota</taxon>
        <taxon>Viridiplantae</taxon>
        <taxon>Streptophyta</taxon>
        <taxon>Embryophyta</taxon>
        <taxon>Tracheophyta</taxon>
        <taxon>Spermatophyta</taxon>
        <taxon>Magnoliopsida</taxon>
        <taxon>eudicotyledons</taxon>
        <taxon>Gunneridae</taxon>
        <taxon>Pentapetalae</taxon>
        <taxon>asterids</taxon>
        <taxon>campanulids</taxon>
        <taxon>Asterales</taxon>
        <taxon>Asteraceae</taxon>
        <taxon>Asteroideae</taxon>
        <taxon>Anthemideae</taxon>
        <taxon>Anthemidinae</taxon>
        <taxon>Tanacetum</taxon>
    </lineage>
</organism>
<dbReference type="InterPro" id="IPR001584">
    <property type="entry name" value="Integrase_cat-core"/>
</dbReference>
<dbReference type="PROSITE" id="PS50994">
    <property type="entry name" value="INTEGRASE"/>
    <property type="match status" value="1"/>
</dbReference>
<dbReference type="GO" id="GO:0016787">
    <property type="term" value="F:hydrolase activity"/>
    <property type="evidence" value="ECO:0007669"/>
    <property type="project" value="UniProtKB-KW"/>
</dbReference>
<dbReference type="CDD" id="cd09272">
    <property type="entry name" value="RNase_HI_RT_Ty1"/>
    <property type="match status" value="1"/>
</dbReference>
<dbReference type="Pfam" id="PF07727">
    <property type="entry name" value="RVT_2"/>
    <property type="match status" value="2"/>
</dbReference>
<dbReference type="PANTHER" id="PTHR42648">
    <property type="entry name" value="TRANSPOSASE, PUTATIVE-RELATED"/>
    <property type="match status" value="1"/>
</dbReference>
<dbReference type="Gene3D" id="3.30.420.10">
    <property type="entry name" value="Ribonuclease H-like superfamily/Ribonuclease H"/>
    <property type="match status" value="1"/>
</dbReference>
<evidence type="ECO:0000313" key="5">
    <source>
        <dbReference type="EMBL" id="GEU78161.1"/>
    </source>
</evidence>
<feature type="compositionally biased region" description="Polar residues" evidence="3">
    <location>
        <begin position="1307"/>
        <end position="1336"/>
    </location>
</feature>
<dbReference type="GO" id="GO:0003676">
    <property type="term" value="F:nucleic acid binding"/>
    <property type="evidence" value="ECO:0007669"/>
    <property type="project" value="InterPro"/>
</dbReference>
<proteinExistence type="predicted"/>
<evidence type="ECO:0000256" key="1">
    <source>
        <dbReference type="ARBA" id="ARBA00022723"/>
    </source>
</evidence>
<reference evidence="5" key="1">
    <citation type="journal article" date="2019" name="Sci. Rep.">
        <title>Draft genome of Tanacetum cinerariifolium, the natural source of mosquito coil.</title>
        <authorList>
            <person name="Yamashiro T."/>
            <person name="Shiraishi A."/>
            <person name="Satake H."/>
            <person name="Nakayama K."/>
        </authorList>
    </citation>
    <scope>NUCLEOTIDE SEQUENCE</scope>
</reference>
<dbReference type="Pfam" id="PF14223">
    <property type="entry name" value="Retrotran_gag_2"/>
    <property type="match status" value="1"/>
</dbReference>
<dbReference type="InterPro" id="IPR013103">
    <property type="entry name" value="RVT_2"/>
</dbReference>
<evidence type="ECO:0000259" key="4">
    <source>
        <dbReference type="PROSITE" id="PS50994"/>
    </source>
</evidence>
<dbReference type="EMBL" id="BKCJ010007618">
    <property type="protein sequence ID" value="GEU78161.1"/>
    <property type="molecule type" value="Genomic_DNA"/>
</dbReference>
<dbReference type="InterPro" id="IPR057670">
    <property type="entry name" value="SH3_retrovirus"/>
</dbReference>
<protein>
    <recommendedName>
        <fullName evidence="4">Integrase catalytic domain-containing protein</fullName>
    </recommendedName>
</protein>
<dbReference type="InterPro" id="IPR036397">
    <property type="entry name" value="RNaseH_sf"/>
</dbReference>
<dbReference type="Pfam" id="PF25597">
    <property type="entry name" value="SH3_retrovirus"/>
    <property type="match status" value="1"/>
</dbReference>
<dbReference type="PANTHER" id="PTHR42648:SF32">
    <property type="entry name" value="RIBONUCLEASE H-LIKE DOMAIN, GAG-PRE-INTEGRASE DOMAIN PROTEIN-RELATED"/>
    <property type="match status" value="1"/>
</dbReference>
<dbReference type="GO" id="GO:0015074">
    <property type="term" value="P:DNA integration"/>
    <property type="evidence" value="ECO:0007669"/>
    <property type="project" value="InterPro"/>
</dbReference>
<dbReference type="SUPFAM" id="SSF53098">
    <property type="entry name" value="Ribonuclease H-like"/>
    <property type="match status" value="1"/>
</dbReference>
<keyword evidence="1" id="KW-0479">Metal-binding</keyword>
<keyword evidence="2" id="KW-0378">Hydrolase</keyword>
<comment type="caution">
    <text evidence="5">The sequence shown here is derived from an EMBL/GenBank/DDBJ whole genome shotgun (WGS) entry which is preliminary data.</text>
</comment>
<feature type="region of interest" description="Disordered" evidence="3">
    <location>
        <begin position="263"/>
        <end position="292"/>
    </location>
</feature>
<dbReference type="InterPro" id="IPR012337">
    <property type="entry name" value="RNaseH-like_sf"/>
</dbReference>
<dbReference type="InterPro" id="IPR039537">
    <property type="entry name" value="Retrotran_Ty1/copia-like"/>
</dbReference>